<dbReference type="InterPro" id="IPR002104">
    <property type="entry name" value="Integrase_catalytic"/>
</dbReference>
<dbReference type="Gene3D" id="1.10.443.10">
    <property type="entry name" value="Intergrase catalytic core"/>
    <property type="match status" value="1"/>
</dbReference>
<dbReference type="PANTHER" id="PTHR30349">
    <property type="entry name" value="PHAGE INTEGRASE-RELATED"/>
    <property type="match status" value="1"/>
</dbReference>
<dbReference type="GO" id="GO:0006310">
    <property type="term" value="P:DNA recombination"/>
    <property type="evidence" value="ECO:0007669"/>
    <property type="project" value="UniProtKB-KW"/>
</dbReference>
<feature type="domain" description="Tyr recombinase" evidence="2">
    <location>
        <begin position="30"/>
        <end position="209"/>
    </location>
</feature>
<accession>A0A3B0Y7R2</accession>
<dbReference type="SUPFAM" id="SSF56349">
    <property type="entry name" value="DNA breaking-rejoining enzymes"/>
    <property type="match status" value="1"/>
</dbReference>
<dbReference type="AlphaFoldDB" id="A0A3B0Y7R2"/>
<protein>
    <submittedName>
        <fullName evidence="3">Shufflon-specific DNA recombinase</fullName>
    </submittedName>
</protein>
<dbReference type="PANTHER" id="PTHR30349:SF94">
    <property type="entry name" value="INTEGRASE_RECOMBINASE HI_1414-RELATED"/>
    <property type="match status" value="1"/>
</dbReference>
<evidence type="ECO:0000256" key="1">
    <source>
        <dbReference type="ARBA" id="ARBA00023172"/>
    </source>
</evidence>
<gene>
    <name evidence="3" type="ORF">MNBD_GAMMA12-2254</name>
</gene>
<dbReference type="Pfam" id="PF00589">
    <property type="entry name" value="Phage_integrase"/>
    <property type="match status" value="1"/>
</dbReference>
<dbReference type="GO" id="GO:0015074">
    <property type="term" value="P:DNA integration"/>
    <property type="evidence" value="ECO:0007669"/>
    <property type="project" value="InterPro"/>
</dbReference>
<dbReference type="InterPro" id="IPR050090">
    <property type="entry name" value="Tyrosine_recombinase_XerCD"/>
</dbReference>
<dbReference type="GO" id="GO:0003677">
    <property type="term" value="F:DNA binding"/>
    <property type="evidence" value="ECO:0007669"/>
    <property type="project" value="InterPro"/>
</dbReference>
<dbReference type="EMBL" id="UOFL01000037">
    <property type="protein sequence ID" value="VAW72870.1"/>
    <property type="molecule type" value="Genomic_DNA"/>
</dbReference>
<dbReference type="InterPro" id="IPR013762">
    <property type="entry name" value="Integrase-like_cat_sf"/>
</dbReference>
<evidence type="ECO:0000259" key="2">
    <source>
        <dbReference type="PROSITE" id="PS51898"/>
    </source>
</evidence>
<name>A0A3B0Y7R2_9ZZZZ</name>
<organism evidence="3">
    <name type="scientific">hydrothermal vent metagenome</name>
    <dbReference type="NCBI Taxonomy" id="652676"/>
    <lineage>
        <taxon>unclassified sequences</taxon>
        <taxon>metagenomes</taxon>
        <taxon>ecological metagenomes</taxon>
    </lineage>
</organism>
<sequence length="209" mass="24158">MFTIAIKEWRLGLIYNPVNNIRKPSVKDSERDRILTPEEEERLLKTADDYSNPMFGWIVRIALNTGMRLSEITSLNCSNLNLENRTVVIYQTKNGETRTVPLNKEATRVFKLALANPIRPKDCELMFFGNPGKDKIRRPYVFNKTWGEVLQIAKIKNLTFHDLRHCAVTNLIKLDLTDQEVASISGHKSMQMLKRYTHLRAENLVDKLG</sequence>
<dbReference type="CDD" id="cd00796">
    <property type="entry name" value="INT_Rci_Hp1_C"/>
    <property type="match status" value="1"/>
</dbReference>
<evidence type="ECO:0000313" key="3">
    <source>
        <dbReference type="EMBL" id="VAW72870.1"/>
    </source>
</evidence>
<keyword evidence="1" id="KW-0233">DNA recombination</keyword>
<reference evidence="3" key="1">
    <citation type="submission" date="2018-06" db="EMBL/GenBank/DDBJ databases">
        <authorList>
            <person name="Zhirakovskaya E."/>
        </authorList>
    </citation>
    <scope>NUCLEOTIDE SEQUENCE</scope>
</reference>
<dbReference type="PROSITE" id="PS51898">
    <property type="entry name" value="TYR_RECOMBINASE"/>
    <property type="match status" value="1"/>
</dbReference>
<proteinExistence type="predicted"/>
<dbReference type="InterPro" id="IPR011010">
    <property type="entry name" value="DNA_brk_join_enz"/>
</dbReference>